<dbReference type="SUPFAM" id="SSF53613">
    <property type="entry name" value="Ribokinase-like"/>
    <property type="match status" value="1"/>
</dbReference>
<name>A0A1C6FL05_9FIRM</name>
<dbReference type="InterPro" id="IPR052700">
    <property type="entry name" value="Carb_kinase_PfkB-like"/>
</dbReference>
<dbReference type="Pfam" id="PF00294">
    <property type="entry name" value="PfkB"/>
    <property type="match status" value="1"/>
</dbReference>
<evidence type="ECO:0000259" key="4">
    <source>
        <dbReference type="Pfam" id="PF00294"/>
    </source>
</evidence>
<dbReference type="InterPro" id="IPR011611">
    <property type="entry name" value="PfkB_dom"/>
</dbReference>
<dbReference type="Gene3D" id="3.40.1190.20">
    <property type="match status" value="1"/>
</dbReference>
<evidence type="ECO:0000256" key="1">
    <source>
        <dbReference type="ARBA" id="ARBA00010688"/>
    </source>
</evidence>
<evidence type="ECO:0000256" key="3">
    <source>
        <dbReference type="ARBA" id="ARBA00022777"/>
    </source>
</evidence>
<dbReference type="GO" id="GO:0047590">
    <property type="term" value="F:5-dehydro-2-deoxygluconokinase activity"/>
    <property type="evidence" value="ECO:0007669"/>
    <property type="project" value="UniProtKB-EC"/>
</dbReference>
<accession>A0A1C6FL05</accession>
<sequence length="316" mass="33189">MTENTAGSILSIGNISVDVIIPYGRAKQALAAVERGESTGQADSLYATMQPGGTASNSAATMAQLGCPVVLGGTIGGDMYGDFLIRAMQQRGVDCRHVGRQGGTFLCLTVLDEEGERVMLPLQVPGQQSGWDLPVDIPPTGWSWVFVNGVGSEDRGFAQKVGPFVRACRQAGAKVALDLNLRAELFGYSAQRRAIFEELIQLSDVVFGSGSDEVCTVTGQKTLAAAALALAQNGGAAVVRDGTGPVLLAQNDTLEQFAVQPVQQVRNKVGAGDCFDGAFLAALYHGRTLKQAVAWGNACAADAISRPGYLNIRRPE</sequence>
<dbReference type="EC" id="2.7.1.92" evidence="5"/>
<feature type="domain" description="Carbohydrate kinase PfkB" evidence="4">
    <location>
        <begin position="46"/>
        <end position="308"/>
    </location>
</feature>
<reference evidence="5" key="1">
    <citation type="submission" date="2015-09" db="EMBL/GenBank/DDBJ databases">
        <authorList>
            <consortium name="Pathogen Informatics"/>
        </authorList>
    </citation>
    <scope>NUCLEOTIDE SEQUENCE</scope>
    <source>
        <strain evidence="5">2789STDY5834896</strain>
    </source>
</reference>
<dbReference type="AlphaFoldDB" id="A0A1C6FL05"/>
<dbReference type="InterPro" id="IPR029056">
    <property type="entry name" value="Ribokinase-like"/>
</dbReference>
<dbReference type="PANTHER" id="PTHR43320:SF3">
    <property type="entry name" value="CARBOHYDRATE KINASE PFKB DOMAIN-CONTAINING PROTEIN"/>
    <property type="match status" value="1"/>
</dbReference>
<protein>
    <submittedName>
        <fullName evidence="5">5-dehydro-2-deoxygluconokinase</fullName>
        <ecNumber evidence="5">2.7.1.92</ecNumber>
    </submittedName>
</protein>
<evidence type="ECO:0000313" key="5">
    <source>
        <dbReference type="EMBL" id="SCJ33647.1"/>
    </source>
</evidence>
<evidence type="ECO:0000256" key="2">
    <source>
        <dbReference type="ARBA" id="ARBA00022679"/>
    </source>
</evidence>
<keyword evidence="3 5" id="KW-0418">Kinase</keyword>
<proteinExistence type="inferred from homology"/>
<dbReference type="EMBL" id="FMHG01000001">
    <property type="protein sequence ID" value="SCJ33647.1"/>
    <property type="molecule type" value="Genomic_DNA"/>
</dbReference>
<keyword evidence="2 5" id="KW-0808">Transferase</keyword>
<organism evidence="5">
    <name type="scientific">uncultured Anaerotruncus sp</name>
    <dbReference type="NCBI Taxonomy" id="905011"/>
    <lineage>
        <taxon>Bacteria</taxon>
        <taxon>Bacillati</taxon>
        <taxon>Bacillota</taxon>
        <taxon>Clostridia</taxon>
        <taxon>Eubacteriales</taxon>
        <taxon>Oscillospiraceae</taxon>
        <taxon>Anaerotruncus</taxon>
        <taxon>environmental samples</taxon>
    </lineage>
</organism>
<dbReference type="PANTHER" id="PTHR43320">
    <property type="entry name" value="SUGAR KINASE"/>
    <property type="match status" value="1"/>
</dbReference>
<gene>
    <name evidence="5" type="primary">iolC_1</name>
    <name evidence="5" type="ORF">SAMEA3545359_00017</name>
</gene>
<comment type="similarity">
    <text evidence="1">Belongs to the carbohydrate kinase PfkB family.</text>
</comment>